<keyword evidence="1" id="KW-0732">Signal</keyword>
<dbReference type="InterPro" id="IPR041215">
    <property type="entry name" value="FlgO_dom"/>
</dbReference>
<evidence type="ECO:0000256" key="1">
    <source>
        <dbReference type="SAM" id="SignalP"/>
    </source>
</evidence>
<dbReference type="AlphaFoldDB" id="A0A437QJ35"/>
<dbReference type="PROSITE" id="PS51257">
    <property type="entry name" value="PROKAR_LIPOPROTEIN"/>
    <property type="match status" value="1"/>
</dbReference>
<proteinExistence type="predicted"/>
<name>A0A437QJ35_9GAMM</name>
<accession>A0A437QJ35</accession>
<evidence type="ECO:0000259" key="2">
    <source>
        <dbReference type="Pfam" id="PF17680"/>
    </source>
</evidence>
<reference evidence="3 4" key="1">
    <citation type="submission" date="2019-01" db="EMBL/GenBank/DDBJ databases">
        <authorList>
            <person name="Chen W.-M."/>
        </authorList>
    </citation>
    <scope>NUCLEOTIDE SEQUENCE [LARGE SCALE GENOMIC DNA]</scope>
    <source>
        <strain evidence="3 4">KYPC3</strain>
    </source>
</reference>
<gene>
    <name evidence="3" type="ORF">EOE67_14925</name>
</gene>
<dbReference type="RefSeq" id="WP_127700133.1">
    <property type="nucleotide sequence ID" value="NZ_SACS01000017.1"/>
</dbReference>
<feature type="domain" description="FlgO" evidence="2">
    <location>
        <begin position="45"/>
        <end position="178"/>
    </location>
</feature>
<evidence type="ECO:0000313" key="4">
    <source>
        <dbReference type="Proteomes" id="UP000283077"/>
    </source>
</evidence>
<comment type="caution">
    <text evidence="3">The sequence shown here is derived from an EMBL/GenBank/DDBJ whole genome shotgun (WGS) entry which is preliminary data.</text>
</comment>
<dbReference type="EMBL" id="SACS01000017">
    <property type="protein sequence ID" value="RVU34535.1"/>
    <property type="molecule type" value="Genomic_DNA"/>
</dbReference>
<dbReference type="Pfam" id="PF17680">
    <property type="entry name" value="FlgO"/>
    <property type="match status" value="1"/>
</dbReference>
<organism evidence="3 4">
    <name type="scientific">Rheinheimera riviphila</name>
    <dbReference type="NCBI Taxonomy" id="1834037"/>
    <lineage>
        <taxon>Bacteria</taxon>
        <taxon>Pseudomonadati</taxon>
        <taxon>Pseudomonadota</taxon>
        <taxon>Gammaproteobacteria</taxon>
        <taxon>Chromatiales</taxon>
        <taxon>Chromatiaceae</taxon>
        <taxon>Rheinheimera</taxon>
    </lineage>
</organism>
<dbReference type="Gene3D" id="3.40.50.10610">
    <property type="entry name" value="ABC-type transport auxiliary lipoprotein component"/>
    <property type="match status" value="1"/>
</dbReference>
<dbReference type="Proteomes" id="UP000283077">
    <property type="component" value="Unassembled WGS sequence"/>
</dbReference>
<dbReference type="PIRSF" id="PIRSF028688">
    <property type="entry name" value="UCP_imp_028688"/>
    <property type="match status" value="1"/>
</dbReference>
<dbReference type="InterPro" id="IPR014549">
    <property type="entry name" value="FlgO"/>
</dbReference>
<feature type="chain" id="PRO_5019343390" description="FlgO domain-containing protein" evidence="1">
    <location>
        <begin position="21"/>
        <end position="197"/>
    </location>
</feature>
<protein>
    <recommendedName>
        <fullName evidence="2">FlgO domain-containing protein</fullName>
    </recommendedName>
</protein>
<sequence length="197" mass="21836">MIQLKSILSVMCLLLISSCAQEPQRQHSARTAQQVAITPVLYYTERIADRLFQDLGPIPDGTIAVVSFTELKSLAPDPYNLSMNLLGLQLQESMLTVASQRGYKVKELRLASQVKVYSDHERILSRDITELATQQSVRYVIAGTLNQAENYTTVNARLVDIQSNTIIAAASDLVPANVLGSAEKVQLRQQQLYRSGD</sequence>
<keyword evidence="4" id="KW-1185">Reference proteome</keyword>
<evidence type="ECO:0000313" key="3">
    <source>
        <dbReference type="EMBL" id="RVU34535.1"/>
    </source>
</evidence>
<feature type="signal peptide" evidence="1">
    <location>
        <begin position="1"/>
        <end position="20"/>
    </location>
</feature>
<dbReference type="OrthoDB" id="6116374at2"/>